<comment type="similarity">
    <text evidence="2">Belongs to the PpiC/parvulin rotamase family.</text>
</comment>
<keyword evidence="4" id="KW-0413">Isomerase</keyword>
<keyword evidence="4" id="KW-0697">Rotamase</keyword>
<organism evidence="6 7">
    <name type="scientific">Algimonas arctica</name>
    <dbReference type="NCBI Taxonomy" id="1479486"/>
    <lineage>
        <taxon>Bacteria</taxon>
        <taxon>Pseudomonadati</taxon>
        <taxon>Pseudomonadota</taxon>
        <taxon>Alphaproteobacteria</taxon>
        <taxon>Maricaulales</taxon>
        <taxon>Robiginitomaculaceae</taxon>
        <taxon>Algimonas</taxon>
    </lineage>
</organism>
<proteinExistence type="inferred from homology"/>
<reference evidence="6" key="1">
    <citation type="journal article" date="2014" name="Int. J. Syst. Evol. Microbiol.">
        <title>Complete genome sequence of Corynebacterium casei LMG S-19264T (=DSM 44701T), isolated from a smear-ripened cheese.</title>
        <authorList>
            <consortium name="US DOE Joint Genome Institute (JGI-PGF)"/>
            <person name="Walter F."/>
            <person name="Albersmeier A."/>
            <person name="Kalinowski J."/>
            <person name="Ruckert C."/>
        </authorList>
    </citation>
    <scope>NUCLEOTIDE SEQUENCE</scope>
    <source>
        <strain evidence="6">KCTC 32513</strain>
    </source>
</reference>
<keyword evidence="7" id="KW-1185">Reference proteome</keyword>
<dbReference type="AlphaFoldDB" id="A0A8J3CRI4"/>
<dbReference type="Pfam" id="PF13145">
    <property type="entry name" value="Rotamase_2"/>
    <property type="match status" value="1"/>
</dbReference>
<evidence type="ECO:0000313" key="7">
    <source>
        <dbReference type="Proteomes" id="UP000634004"/>
    </source>
</evidence>
<comment type="caution">
    <text evidence="6">The sequence shown here is derived from an EMBL/GenBank/DDBJ whole genome shotgun (WGS) entry which is preliminary data.</text>
</comment>
<evidence type="ECO:0000256" key="4">
    <source>
        <dbReference type="ARBA" id="ARBA00023110"/>
    </source>
</evidence>
<protein>
    <recommendedName>
        <fullName evidence="3">peptidylprolyl isomerase</fullName>
        <ecNumber evidence="3">5.2.1.8</ecNumber>
    </recommendedName>
</protein>
<name>A0A8J3CRI4_9PROT</name>
<evidence type="ECO:0000256" key="3">
    <source>
        <dbReference type="ARBA" id="ARBA00013194"/>
    </source>
</evidence>
<dbReference type="GO" id="GO:0003755">
    <property type="term" value="F:peptidyl-prolyl cis-trans isomerase activity"/>
    <property type="evidence" value="ECO:0007669"/>
    <property type="project" value="UniProtKB-KW"/>
</dbReference>
<dbReference type="EMBL" id="BMZH01000006">
    <property type="protein sequence ID" value="GHA95049.1"/>
    <property type="molecule type" value="Genomic_DNA"/>
</dbReference>
<evidence type="ECO:0000313" key="6">
    <source>
        <dbReference type="EMBL" id="GHA95049.1"/>
    </source>
</evidence>
<dbReference type="Proteomes" id="UP000634004">
    <property type="component" value="Unassembled WGS sequence"/>
</dbReference>
<dbReference type="PANTHER" id="PTHR47245">
    <property type="entry name" value="PEPTIDYLPROLYL ISOMERASE"/>
    <property type="match status" value="1"/>
</dbReference>
<evidence type="ECO:0000259" key="5">
    <source>
        <dbReference type="Pfam" id="PF13145"/>
    </source>
</evidence>
<dbReference type="InterPro" id="IPR050245">
    <property type="entry name" value="PrsA_foldase"/>
</dbReference>
<evidence type="ECO:0000256" key="1">
    <source>
        <dbReference type="ARBA" id="ARBA00000971"/>
    </source>
</evidence>
<feature type="domain" description="PpiC" evidence="5">
    <location>
        <begin position="114"/>
        <end position="235"/>
    </location>
</feature>
<dbReference type="RefSeq" id="WP_189497533.1">
    <property type="nucleotide sequence ID" value="NZ_BMZH01000006.1"/>
</dbReference>
<evidence type="ECO:0000256" key="2">
    <source>
        <dbReference type="ARBA" id="ARBA00007656"/>
    </source>
</evidence>
<comment type="catalytic activity">
    <reaction evidence="1">
        <text>[protein]-peptidylproline (omega=180) = [protein]-peptidylproline (omega=0)</text>
        <dbReference type="Rhea" id="RHEA:16237"/>
        <dbReference type="Rhea" id="RHEA-COMP:10747"/>
        <dbReference type="Rhea" id="RHEA-COMP:10748"/>
        <dbReference type="ChEBI" id="CHEBI:83833"/>
        <dbReference type="ChEBI" id="CHEBI:83834"/>
        <dbReference type="EC" id="5.2.1.8"/>
    </reaction>
</comment>
<reference evidence="6" key="2">
    <citation type="submission" date="2020-09" db="EMBL/GenBank/DDBJ databases">
        <authorList>
            <person name="Sun Q."/>
            <person name="Kim S."/>
        </authorList>
    </citation>
    <scope>NUCLEOTIDE SEQUENCE</scope>
    <source>
        <strain evidence="6">KCTC 32513</strain>
    </source>
</reference>
<dbReference type="EC" id="5.2.1.8" evidence="3"/>
<accession>A0A8J3CRI4</accession>
<sequence length="267" mass="30131">MSRKILRDPLIHFLLFGAALFAAHAVWSHFVTRADRQLVVDTREIARQSDLFTIENGRAPSDAELQGIIVAYVEEEVLARDAQALGLDQDDTVVRRRLAQKMRLLTDAGIIPAPSEAELQAWYADRQADYVQPERRTIQHVFFSDDRRDDAKADAAAADLSDWSRVGDPFIIARQLGPVDRIKVQQDYGGAFASAAFATDADLWSDPVRSPFGIHRLRVIDVDPMIEPGFADVRDSVLSDWMEDARRARALQMVRDRVAKYDVIVEE</sequence>
<dbReference type="PANTHER" id="PTHR47245:SF2">
    <property type="entry name" value="PEPTIDYL-PROLYL CIS-TRANS ISOMERASE HP_0175-RELATED"/>
    <property type="match status" value="1"/>
</dbReference>
<dbReference type="InterPro" id="IPR000297">
    <property type="entry name" value="PPIase_PpiC"/>
</dbReference>
<gene>
    <name evidence="6" type="ORF">GCM10009069_17560</name>
</gene>